<dbReference type="RefSeq" id="WP_076343587.1">
    <property type="nucleotide sequence ID" value="NZ_CP019082.1"/>
</dbReference>
<feature type="transmembrane region" description="Helical" evidence="1">
    <location>
        <begin position="66"/>
        <end position="91"/>
    </location>
</feature>
<protein>
    <submittedName>
        <fullName evidence="2">Uncharacterized protein</fullName>
    </submittedName>
</protein>
<dbReference type="Proteomes" id="UP000186309">
    <property type="component" value="Chromosome"/>
</dbReference>
<evidence type="ECO:0000313" key="2">
    <source>
        <dbReference type="EMBL" id="APW59400.1"/>
    </source>
</evidence>
<organism evidence="2 3">
    <name type="scientific">Paludisphaera borealis</name>
    <dbReference type="NCBI Taxonomy" id="1387353"/>
    <lineage>
        <taxon>Bacteria</taxon>
        <taxon>Pseudomonadati</taxon>
        <taxon>Planctomycetota</taxon>
        <taxon>Planctomycetia</taxon>
        <taxon>Isosphaerales</taxon>
        <taxon>Isosphaeraceae</taxon>
        <taxon>Paludisphaera</taxon>
    </lineage>
</organism>
<dbReference type="EMBL" id="CP019082">
    <property type="protein sequence ID" value="APW59400.1"/>
    <property type="molecule type" value="Genomic_DNA"/>
</dbReference>
<dbReference type="STRING" id="1387353.BSF38_00823"/>
<dbReference type="KEGG" id="pbor:BSF38_00823"/>
<accession>A0A1U7CKD6</accession>
<name>A0A1U7CKD6_9BACT</name>
<dbReference type="OrthoDB" id="5739213at2"/>
<keyword evidence="1" id="KW-0472">Membrane</keyword>
<keyword evidence="1" id="KW-0812">Transmembrane</keyword>
<sequence>MSSKYDRANVVGETRARAFFKPLLVGQIVSLLILFAVFSVAGFFGVDVIFLNRRPVHGPTALAVGSVVAVVFTLVFAPLYAAFVCLGLWIFSRFRRLMIRVDSTYEDPSAESAI</sequence>
<feature type="transmembrane region" description="Helical" evidence="1">
    <location>
        <begin position="23"/>
        <end position="46"/>
    </location>
</feature>
<evidence type="ECO:0000256" key="1">
    <source>
        <dbReference type="SAM" id="Phobius"/>
    </source>
</evidence>
<keyword evidence="1" id="KW-1133">Transmembrane helix</keyword>
<reference evidence="3" key="1">
    <citation type="submission" date="2016-12" db="EMBL/GenBank/DDBJ databases">
        <title>Comparative genomics of four Isosphaeraceae planctomycetes: a common pool of plasmids and glycoside hydrolase genes.</title>
        <authorList>
            <person name="Ivanova A."/>
        </authorList>
    </citation>
    <scope>NUCLEOTIDE SEQUENCE [LARGE SCALE GENOMIC DNA]</scope>
    <source>
        <strain evidence="3">PX4</strain>
    </source>
</reference>
<gene>
    <name evidence="2" type="ORF">BSF38_00823</name>
</gene>
<keyword evidence="3" id="KW-1185">Reference proteome</keyword>
<evidence type="ECO:0000313" key="3">
    <source>
        <dbReference type="Proteomes" id="UP000186309"/>
    </source>
</evidence>
<dbReference type="AlphaFoldDB" id="A0A1U7CKD6"/>
<proteinExistence type="predicted"/>